<evidence type="ECO:0000313" key="4">
    <source>
        <dbReference type="Proteomes" id="UP001392437"/>
    </source>
</evidence>
<feature type="domain" description="Bacteriophage T5 Orf172 DNA-binding" evidence="2">
    <location>
        <begin position="172"/>
        <end position="277"/>
    </location>
</feature>
<name>A0AAW0Q767_9PEZI</name>
<feature type="compositionally biased region" description="Polar residues" evidence="1">
    <location>
        <begin position="42"/>
        <end position="70"/>
    </location>
</feature>
<comment type="caution">
    <text evidence="3">The sequence shown here is derived from an EMBL/GenBank/DDBJ whole genome shotgun (WGS) entry which is preliminary data.</text>
</comment>
<feature type="compositionally biased region" description="Low complexity" evidence="1">
    <location>
        <begin position="390"/>
        <end position="406"/>
    </location>
</feature>
<feature type="compositionally biased region" description="Basic and acidic residues" evidence="1">
    <location>
        <begin position="1"/>
        <end position="24"/>
    </location>
</feature>
<dbReference type="EMBL" id="JAQQWP010000011">
    <property type="protein sequence ID" value="KAK8096038.1"/>
    <property type="molecule type" value="Genomic_DNA"/>
</dbReference>
<reference evidence="3 4" key="1">
    <citation type="submission" date="2023-01" db="EMBL/GenBank/DDBJ databases">
        <title>Analysis of 21 Apiospora genomes using comparative genomics revels a genus with tremendous synthesis potential of carbohydrate active enzymes and secondary metabolites.</title>
        <authorList>
            <person name="Sorensen T."/>
        </authorList>
    </citation>
    <scope>NUCLEOTIDE SEQUENCE [LARGE SCALE GENOMIC DNA]</scope>
    <source>
        <strain evidence="3 4">CBS 117206</strain>
    </source>
</reference>
<dbReference type="InterPro" id="IPR018306">
    <property type="entry name" value="Phage_T5_Orf172_DNA-bd"/>
</dbReference>
<evidence type="ECO:0000313" key="3">
    <source>
        <dbReference type="EMBL" id="KAK8096038.1"/>
    </source>
</evidence>
<keyword evidence="3" id="KW-0238">DNA-binding</keyword>
<organism evidence="3 4">
    <name type="scientific">Apiospora kogelbergensis</name>
    <dbReference type="NCBI Taxonomy" id="1337665"/>
    <lineage>
        <taxon>Eukaryota</taxon>
        <taxon>Fungi</taxon>
        <taxon>Dikarya</taxon>
        <taxon>Ascomycota</taxon>
        <taxon>Pezizomycotina</taxon>
        <taxon>Sordariomycetes</taxon>
        <taxon>Xylariomycetidae</taxon>
        <taxon>Amphisphaeriales</taxon>
        <taxon>Apiosporaceae</taxon>
        <taxon>Apiospora</taxon>
    </lineage>
</organism>
<dbReference type="AlphaFoldDB" id="A0AAW0Q767"/>
<keyword evidence="4" id="KW-1185">Reference proteome</keyword>
<evidence type="ECO:0000259" key="2">
    <source>
        <dbReference type="Pfam" id="PF10544"/>
    </source>
</evidence>
<dbReference type="Pfam" id="PF10544">
    <property type="entry name" value="T5orf172"/>
    <property type="match status" value="1"/>
</dbReference>
<feature type="compositionally biased region" description="Basic and acidic residues" evidence="1">
    <location>
        <begin position="76"/>
        <end position="87"/>
    </location>
</feature>
<accession>A0AAW0Q767</accession>
<feature type="region of interest" description="Disordered" evidence="1">
    <location>
        <begin position="1"/>
        <end position="95"/>
    </location>
</feature>
<dbReference type="GO" id="GO:0003677">
    <property type="term" value="F:DNA binding"/>
    <property type="evidence" value="ECO:0007669"/>
    <property type="project" value="UniProtKB-KW"/>
</dbReference>
<evidence type="ECO:0000256" key="1">
    <source>
        <dbReference type="SAM" id="MobiDB-lite"/>
    </source>
</evidence>
<protein>
    <submittedName>
        <fullName evidence="3">DNA-binding protein</fullName>
    </submittedName>
</protein>
<proteinExistence type="predicted"/>
<sequence length="491" mass="54260">MKEEGQQGESRKRLDNDVDGDSSKVEPVTSDTQELDIAEDLSSLSIHPSQESDVGFSSTSDADSVLTTPDATPLSRIDRVLEIEPGSRPETPCPTSRMLSEELVQPINLPSKIENSDSTDEELDDNAVNPVPYPDAKTMNTPNYKRLTQTIGKLPLMHAIYHHWTARDSMCGRVYIWTHNQHRDIIKIGWSAAAGGSAQRHAQPGNCYAVNTTPVWESPETFLGAYRVERIVHGQLKENNVVQEVACGSPRCATKGTHHREWFRCDPKIAEKQIALWTDLLASGFYEPVASNGTVGNEADVGDGEMRISAKGQQILNRLCDISPSSVMCGWQSDVPDVVIPVTEGDLQSANDSAAFVDRSNLTLPLVNECVGGSDASSRPEPSRQCLYAGSQGSQSLPSVSLQQPSEMTWEQGDEPSPQRKRVWVKKVWGSMRKSFGRSELKENFHQLIRNMLRSADANSGDGPSLKHNEDIIVRLYASVFVEEFSLKKRQ</sequence>
<feature type="region of interest" description="Disordered" evidence="1">
    <location>
        <begin position="372"/>
        <end position="417"/>
    </location>
</feature>
<dbReference type="Proteomes" id="UP001392437">
    <property type="component" value="Unassembled WGS sequence"/>
</dbReference>
<gene>
    <name evidence="3" type="ORF">PG999_014060</name>
</gene>
<feature type="region of interest" description="Disordered" evidence="1">
    <location>
        <begin position="111"/>
        <end position="141"/>
    </location>
</feature>